<gene>
    <name evidence="1" type="ORF">NOO_LOCUS1014</name>
</gene>
<keyword evidence="2" id="KW-1185">Reference proteome</keyword>
<dbReference type="EMBL" id="UYRW01000116">
    <property type="protein sequence ID" value="VDK63295.1"/>
    <property type="molecule type" value="Genomic_DNA"/>
</dbReference>
<dbReference type="WBParaSite" id="nOo.2.0.1.t01014-RA">
    <property type="protein sequence ID" value="nOo.2.0.1.t01014-RA"/>
    <property type="gene ID" value="nOo.2.0.1.g01014"/>
</dbReference>
<evidence type="ECO:0000313" key="2">
    <source>
        <dbReference type="Proteomes" id="UP000271087"/>
    </source>
</evidence>
<proteinExistence type="predicted"/>
<dbReference type="AlphaFoldDB" id="A0A182DZA3"/>
<reference evidence="1 2" key="2">
    <citation type="submission" date="2018-08" db="EMBL/GenBank/DDBJ databases">
        <authorList>
            <person name="Laetsch R D."/>
            <person name="Stevens L."/>
            <person name="Kumar S."/>
            <person name="Blaxter L. M."/>
        </authorList>
    </citation>
    <scope>NUCLEOTIDE SEQUENCE [LARGE SCALE GENOMIC DNA]</scope>
</reference>
<sequence length="70" mass="7531">MDRTYHLRFNEQLSAVRCSSTLPNNCNLTVLGGDCFDPNGDGFDPIGDNCDPISDDCDPNSDDCDSIGDG</sequence>
<evidence type="ECO:0000313" key="1">
    <source>
        <dbReference type="EMBL" id="VDK63295.1"/>
    </source>
</evidence>
<organism evidence="3">
    <name type="scientific">Onchocerca ochengi</name>
    <name type="common">Filarial nematode worm</name>
    <dbReference type="NCBI Taxonomy" id="42157"/>
    <lineage>
        <taxon>Eukaryota</taxon>
        <taxon>Metazoa</taxon>
        <taxon>Ecdysozoa</taxon>
        <taxon>Nematoda</taxon>
        <taxon>Chromadorea</taxon>
        <taxon>Rhabditida</taxon>
        <taxon>Spirurina</taxon>
        <taxon>Spiruromorpha</taxon>
        <taxon>Filarioidea</taxon>
        <taxon>Onchocercidae</taxon>
        <taxon>Onchocerca</taxon>
    </lineage>
</organism>
<dbReference type="Proteomes" id="UP000271087">
    <property type="component" value="Unassembled WGS sequence"/>
</dbReference>
<name>A0A182DZA3_ONCOC</name>
<protein>
    <submittedName>
        <fullName evidence="3">Thrombospondin</fullName>
    </submittedName>
</protein>
<accession>A0A182DZA3</accession>
<reference evidence="3" key="1">
    <citation type="submission" date="2016-06" db="UniProtKB">
        <authorList>
            <consortium name="WormBaseParasite"/>
        </authorList>
    </citation>
    <scope>IDENTIFICATION</scope>
</reference>
<evidence type="ECO:0000313" key="3">
    <source>
        <dbReference type="WBParaSite" id="nOo.2.0.1.t01014-RA"/>
    </source>
</evidence>